<evidence type="ECO:0000259" key="4">
    <source>
        <dbReference type="Pfam" id="PF00150"/>
    </source>
</evidence>
<accession>A0AAN2BIK6</accession>
<keyword evidence="6" id="KW-1185">Reference proteome</keyword>
<dbReference type="Proteomes" id="UP001320119">
    <property type="component" value="Chromosome"/>
</dbReference>
<evidence type="ECO:0000256" key="3">
    <source>
        <dbReference type="RuleBase" id="RU361153"/>
    </source>
</evidence>
<dbReference type="SUPFAM" id="SSF51445">
    <property type="entry name" value="(Trans)glycosidases"/>
    <property type="match status" value="1"/>
</dbReference>
<dbReference type="EMBL" id="AP023086">
    <property type="protein sequence ID" value="BCD95971.1"/>
    <property type="molecule type" value="Genomic_DNA"/>
</dbReference>
<evidence type="ECO:0000256" key="1">
    <source>
        <dbReference type="ARBA" id="ARBA00022801"/>
    </source>
</evidence>
<dbReference type="GO" id="GO:0000272">
    <property type="term" value="P:polysaccharide catabolic process"/>
    <property type="evidence" value="ECO:0007669"/>
    <property type="project" value="InterPro"/>
</dbReference>
<dbReference type="Gene3D" id="3.20.20.80">
    <property type="entry name" value="Glycosidases"/>
    <property type="match status" value="1"/>
</dbReference>
<keyword evidence="2 3" id="KW-0326">Glycosidase</keyword>
<organism evidence="5 6">
    <name type="scientific">Marinagarivorans cellulosilyticus</name>
    <dbReference type="NCBI Taxonomy" id="2721545"/>
    <lineage>
        <taxon>Bacteria</taxon>
        <taxon>Pseudomonadati</taxon>
        <taxon>Pseudomonadota</taxon>
        <taxon>Gammaproteobacteria</taxon>
        <taxon>Cellvibrionales</taxon>
        <taxon>Cellvibrionaceae</taxon>
        <taxon>Marinagarivorans</taxon>
    </lineage>
</organism>
<proteinExistence type="inferred from homology"/>
<evidence type="ECO:0000256" key="2">
    <source>
        <dbReference type="ARBA" id="ARBA00023295"/>
    </source>
</evidence>
<dbReference type="InterPro" id="IPR017853">
    <property type="entry name" value="GH"/>
</dbReference>
<dbReference type="KEGG" id="marq:MARGE09_P0170"/>
<protein>
    <recommendedName>
        <fullName evidence="4">Glycoside hydrolase family 5 domain-containing protein</fullName>
    </recommendedName>
</protein>
<name>A0AAN2BIK6_9GAMM</name>
<feature type="domain" description="Glycoside hydrolase family 5" evidence="4">
    <location>
        <begin position="14"/>
        <end position="87"/>
    </location>
</feature>
<evidence type="ECO:0000313" key="5">
    <source>
        <dbReference type="EMBL" id="BCD95971.1"/>
    </source>
</evidence>
<dbReference type="Pfam" id="PF00150">
    <property type="entry name" value="Cellulase"/>
    <property type="match status" value="1"/>
</dbReference>
<evidence type="ECO:0000313" key="6">
    <source>
        <dbReference type="Proteomes" id="UP001320119"/>
    </source>
</evidence>
<gene>
    <name evidence="5" type="ORF">MARGE09_P0170</name>
</gene>
<dbReference type="AlphaFoldDB" id="A0AAN2BIK6"/>
<comment type="similarity">
    <text evidence="3">Belongs to the glycosyl hydrolase 5 (cellulase A) family.</text>
</comment>
<reference evidence="5 6" key="1">
    <citation type="journal article" date="2022" name="IScience">
        <title>An ultrasensitive nanofiber-based assay for enzymatic hydrolysis and deep-sea microbial degradation of cellulose.</title>
        <authorList>
            <person name="Tsudome M."/>
            <person name="Tachioka M."/>
            <person name="Miyazaki M."/>
            <person name="Uchimura K."/>
            <person name="Tsuda M."/>
            <person name="Takaki Y."/>
            <person name="Deguchi S."/>
        </authorList>
    </citation>
    <scope>NUCLEOTIDE SEQUENCE [LARGE SCALE GENOMIC DNA]</scope>
    <source>
        <strain evidence="5 6">GE09</strain>
    </source>
</reference>
<keyword evidence="1 3" id="KW-0378">Hydrolase</keyword>
<dbReference type="InterPro" id="IPR001547">
    <property type="entry name" value="Glyco_hydro_5"/>
</dbReference>
<sequence length="131" mass="14493">MLSHAAQLAAADTLKNTLFSVHMYQVYQDYNKINSYVTRFLNEQNLPLIVGEFGASHQGEHVDASSILRVAKAQKIGYLGWSWSGNSDCCTDLDIVKNFNPNALSDWGTLLLRSPNGIKNTAVKASVFLDE</sequence>
<dbReference type="GO" id="GO:0004553">
    <property type="term" value="F:hydrolase activity, hydrolyzing O-glycosyl compounds"/>
    <property type="evidence" value="ECO:0007669"/>
    <property type="project" value="InterPro"/>
</dbReference>